<reference evidence="2 3" key="1">
    <citation type="submission" date="2023-03" db="EMBL/GenBank/DDBJ databases">
        <title>WGS of Gossypium arboreum.</title>
        <authorList>
            <person name="Yu D."/>
        </authorList>
    </citation>
    <scope>NUCLEOTIDE SEQUENCE [LARGE SCALE GENOMIC DNA]</scope>
    <source>
        <tissue evidence="2">Leaf</tissue>
    </source>
</reference>
<accession>A0ABR0PD29</accession>
<organism evidence="2 3">
    <name type="scientific">Gossypium arboreum</name>
    <name type="common">Tree cotton</name>
    <name type="synonym">Gossypium nanking</name>
    <dbReference type="NCBI Taxonomy" id="29729"/>
    <lineage>
        <taxon>Eukaryota</taxon>
        <taxon>Viridiplantae</taxon>
        <taxon>Streptophyta</taxon>
        <taxon>Embryophyta</taxon>
        <taxon>Tracheophyta</taxon>
        <taxon>Spermatophyta</taxon>
        <taxon>Magnoliopsida</taxon>
        <taxon>eudicotyledons</taxon>
        <taxon>Gunneridae</taxon>
        <taxon>Pentapetalae</taxon>
        <taxon>rosids</taxon>
        <taxon>malvids</taxon>
        <taxon>Malvales</taxon>
        <taxon>Malvaceae</taxon>
        <taxon>Malvoideae</taxon>
        <taxon>Gossypium</taxon>
    </lineage>
</organism>
<evidence type="ECO:0000256" key="1">
    <source>
        <dbReference type="SAM" id="MobiDB-lite"/>
    </source>
</evidence>
<gene>
    <name evidence="2" type="ORF">PVK06_024027</name>
</gene>
<feature type="region of interest" description="Disordered" evidence="1">
    <location>
        <begin position="1"/>
        <end position="24"/>
    </location>
</feature>
<name>A0ABR0PD29_GOSAR</name>
<dbReference type="EMBL" id="JARKNE010000007">
    <property type="protein sequence ID" value="KAK5819070.1"/>
    <property type="molecule type" value="Genomic_DNA"/>
</dbReference>
<feature type="compositionally biased region" description="Basic and acidic residues" evidence="1">
    <location>
        <begin position="8"/>
        <end position="24"/>
    </location>
</feature>
<dbReference type="Proteomes" id="UP001358586">
    <property type="component" value="Chromosome 7"/>
</dbReference>
<proteinExistence type="predicted"/>
<protein>
    <submittedName>
        <fullName evidence="2">Uncharacterized protein</fullName>
    </submittedName>
</protein>
<comment type="caution">
    <text evidence="2">The sequence shown here is derived from an EMBL/GenBank/DDBJ whole genome shotgun (WGS) entry which is preliminary data.</text>
</comment>
<keyword evidence="3" id="KW-1185">Reference proteome</keyword>
<sequence>MARYLDYGQEKSLTRGRSHSEPRFAKLIKDSEEGPSQMEWRSRIANGSSYAHRKGSTDGGFTSRFIMV</sequence>
<evidence type="ECO:0000313" key="3">
    <source>
        <dbReference type="Proteomes" id="UP001358586"/>
    </source>
</evidence>
<evidence type="ECO:0000313" key="2">
    <source>
        <dbReference type="EMBL" id="KAK5819070.1"/>
    </source>
</evidence>